<evidence type="ECO:0000313" key="1">
    <source>
        <dbReference type="EMBL" id="KAG8012796.1"/>
    </source>
</evidence>
<proteinExistence type="predicted"/>
<accession>A0ACB7FF89</accession>
<organism evidence="1 2">
    <name type="scientific">Nibea albiflora</name>
    <name type="common">Yellow drum</name>
    <name type="synonym">Corvina albiflora</name>
    <dbReference type="NCBI Taxonomy" id="240163"/>
    <lineage>
        <taxon>Eukaryota</taxon>
        <taxon>Metazoa</taxon>
        <taxon>Chordata</taxon>
        <taxon>Craniata</taxon>
        <taxon>Vertebrata</taxon>
        <taxon>Euteleostomi</taxon>
        <taxon>Actinopterygii</taxon>
        <taxon>Neopterygii</taxon>
        <taxon>Teleostei</taxon>
        <taxon>Neoteleostei</taxon>
        <taxon>Acanthomorphata</taxon>
        <taxon>Eupercaria</taxon>
        <taxon>Sciaenidae</taxon>
        <taxon>Nibea</taxon>
    </lineage>
</organism>
<dbReference type="EMBL" id="CM024800">
    <property type="protein sequence ID" value="KAG8012796.1"/>
    <property type="molecule type" value="Genomic_DNA"/>
</dbReference>
<protein>
    <submittedName>
        <fullName evidence="1">Uncharacterized protein</fullName>
    </submittedName>
</protein>
<name>A0ACB7FF89_NIBAL</name>
<keyword evidence="2" id="KW-1185">Reference proteome</keyword>
<sequence length="96" mass="10489">MAFGTGCVLSANSGQALQPQSRDLLQVPNLKLLRSDKRLSFAARCSTVFTSKFLSADWCGAGNVQHFSKSYPIMTVTDYIRSDGHSSDTPTVTWLT</sequence>
<comment type="caution">
    <text evidence="1">The sequence shown here is derived from an EMBL/GenBank/DDBJ whole genome shotgun (WGS) entry which is preliminary data.</text>
</comment>
<evidence type="ECO:0000313" key="2">
    <source>
        <dbReference type="Proteomes" id="UP000805704"/>
    </source>
</evidence>
<dbReference type="Proteomes" id="UP000805704">
    <property type="component" value="Chromosome 12"/>
</dbReference>
<reference evidence="1" key="1">
    <citation type="submission" date="2020-04" db="EMBL/GenBank/DDBJ databases">
        <title>A chromosome-scale assembly and high-density genetic map of the yellow drum (Nibea albiflora) genome.</title>
        <authorList>
            <person name="Xu D."/>
            <person name="Zhang W."/>
            <person name="Chen R."/>
            <person name="Tan P."/>
            <person name="Wang L."/>
            <person name="Song H."/>
            <person name="Tian L."/>
            <person name="Zhu Q."/>
            <person name="Wang B."/>
        </authorList>
    </citation>
    <scope>NUCLEOTIDE SEQUENCE</scope>
    <source>
        <strain evidence="1">ZJHYS-2018</strain>
    </source>
</reference>
<gene>
    <name evidence="1" type="ORF">GBF38_020698</name>
</gene>